<dbReference type="OrthoDB" id="1470350at2759"/>
<accession>A0A9N9KG88</accession>
<dbReference type="AlphaFoldDB" id="A0A9N9KG88"/>
<evidence type="ECO:0000313" key="1">
    <source>
        <dbReference type="EMBL" id="CAG8826976.1"/>
    </source>
</evidence>
<organism evidence="1 2">
    <name type="scientific">Cetraspora pellucida</name>
    <dbReference type="NCBI Taxonomy" id="1433469"/>
    <lineage>
        <taxon>Eukaryota</taxon>
        <taxon>Fungi</taxon>
        <taxon>Fungi incertae sedis</taxon>
        <taxon>Mucoromycota</taxon>
        <taxon>Glomeromycotina</taxon>
        <taxon>Glomeromycetes</taxon>
        <taxon>Diversisporales</taxon>
        <taxon>Gigasporaceae</taxon>
        <taxon>Cetraspora</taxon>
    </lineage>
</organism>
<feature type="non-terminal residue" evidence="1">
    <location>
        <position position="185"/>
    </location>
</feature>
<name>A0A9N9KG88_9GLOM</name>
<evidence type="ECO:0000313" key="2">
    <source>
        <dbReference type="Proteomes" id="UP000789759"/>
    </source>
</evidence>
<dbReference type="EMBL" id="CAJVQA010058265">
    <property type="protein sequence ID" value="CAG8826976.1"/>
    <property type="molecule type" value="Genomic_DNA"/>
</dbReference>
<dbReference type="Proteomes" id="UP000789759">
    <property type="component" value="Unassembled WGS sequence"/>
</dbReference>
<feature type="non-terminal residue" evidence="1">
    <location>
        <position position="1"/>
    </location>
</feature>
<proteinExistence type="predicted"/>
<protein>
    <submittedName>
        <fullName evidence="1">7136_t:CDS:1</fullName>
    </submittedName>
</protein>
<comment type="caution">
    <text evidence="1">The sequence shown here is derived from an EMBL/GenBank/DDBJ whole genome shotgun (WGS) entry which is preliminary data.</text>
</comment>
<gene>
    <name evidence="1" type="ORF">CPELLU_LOCUS20264</name>
</gene>
<keyword evidence="2" id="KW-1185">Reference proteome</keyword>
<sequence>VNYWNHSTNNMVIFSMYGRNIVLCDPRYIVKIHKSSTKSKYMRRNLNTEGREYGLIDNGVFNNNNIHELVEEMESCWHRIGIIIGEKDLNDVNETSIKNNELNLSNWMLNNQEMNQNSLITCIQTYIEGIIYFRLCPKFFRYYFPYTRRIVQIEETSSNEELRNDMLTFIITNTDRDTNKGKFSE</sequence>
<reference evidence="1" key="1">
    <citation type="submission" date="2021-06" db="EMBL/GenBank/DDBJ databases">
        <authorList>
            <person name="Kallberg Y."/>
            <person name="Tangrot J."/>
            <person name="Rosling A."/>
        </authorList>
    </citation>
    <scope>NUCLEOTIDE SEQUENCE</scope>
    <source>
        <strain evidence="1">FL966</strain>
    </source>
</reference>